<dbReference type="PANTHER" id="PTHR30629">
    <property type="entry name" value="PROPHAGE INTEGRASE"/>
    <property type="match status" value="1"/>
</dbReference>
<organism evidence="8 9">
    <name type="scientific">Mycobacteroides abscessus subsp. bolletii</name>
    <dbReference type="NCBI Taxonomy" id="319705"/>
    <lineage>
        <taxon>Bacteria</taxon>
        <taxon>Bacillati</taxon>
        <taxon>Actinomycetota</taxon>
        <taxon>Actinomycetes</taxon>
        <taxon>Mycobacteriales</taxon>
        <taxon>Mycobacteriaceae</taxon>
        <taxon>Mycobacteroides</taxon>
        <taxon>Mycobacteroides abscessus</taxon>
    </lineage>
</organism>
<evidence type="ECO:0000313" key="8">
    <source>
        <dbReference type="EMBL" id="SHW87639.1"/>
    </source>
</evidence>
<evidence type="ECO:0000256" key="2">
    <source>
        <dbReference type="ARBA" id="ARBA00022908"/>
    </source>
</evidence>
<dbReference type="GO" id="GO:0006310">
    <property type="term" value="P:DNA recombination"/>
    <property type="evidence" value="ECO:0007669"/>
    <property type="project" value="UniProtKB-KW"/>
</dbReference>
<keyword evidence="3 5" id="KW-0238">DNA-binding</keyword>
<dbReference type="AlphaFoldDB" id="A0A9Q7SAT2"/>
<keyword evidence="4" id="KW-0233">DNA recombination</keyword>
<name>A0A9Q7SAT2_9MYCO</name>
<proteinExistence type="inferred from homology"/>
<dbReference type="InterPro" id="IPR044068">
    <property type="entry name" value="CB"/>
</dbReference>
<feature type="domain" description="Tyr recombinase" evidence="6">
    <location>
        <begin position="184"/>
        <end position="387"/>
    </location>
</feature>
<evidence type="ECO:0000256" key="4">
    <source>
        <dbReference type="ARBA" id="ARBA00023172"/>
    </source>
</evidence>
<evidence type="ECO:0000256" key="1">
    <source>
        <dbReference type="ARBA" id="ARBA00008857"/>
    </source>
</evidence>
<dbReference type="Pfam" id="PF26003">
    <property type="entry name" value="Integrase_N_phage"/>
    <property type="match status" value="1"/>
</dbReference>
<dbReference type="InterPro" id="IPR058717">
    <property type="entry name" value="Phage_L5_Integrase_N"/>
</dbReference>
<dbReference type="EMBL" id="FSFA01000001">
    <property type="protein sequence ID" value="SHW87639.1"/>
    <property type="molecule type" value="Genomic_DNA"/>
</dbReference>
<dbReference type="InterPro" id="IPR011010">
    <property type="entry name" value="DNA_brk_join_enz"/>
</dbReference>
<keyword evidence="2" id="KW-0229">DNA integration</keyword>
<reference evidence="8 9" key="1">
    <citation type="submission" date="2016-11" db="EMBL/GenBank/DDBJ databases">
        <authorList>
            <consortium name="Pathogen Informatics"/>
        </authorList>
    </citation>
    <scope>NUCLEOTIDE SEQUENCE [LARGE SCALE GENOMIC DNA]</scope>
    <source>
        <strain evidence="8 9">968</strain>
    </source>
</reference>
<dbReference type="SUPFAM" id="SSF56349">
    <property type="entry name" value="DNA breaking-rejoining enzymes"/>
    <property type="match status" value="1"/>
</dbReference>
<dbReference type="CDD" id="cd00397">
    <property type="entry name" value="DNA_BRE_C"/>
    <property type="match status" value="1"/>
</dbReference>
<dbReference type="InterPro" id="IPR013762">
    <property type="entry name" value="Integrase-like_cat_sf"/>
</dbReference>
<dbReference type="Gene3D" id="1.10.443.10">
    <property type="entry name" value="Intergrase catalytic core"/>
    <property type="match status" value="1"/>
</dbReference>
<protein>
    <submittedName>
        <fullName evidence="8">Integrase</fullName>
    </submittedName>
</protein>
<dbReference type="GO" id="GO:0003677">
    <property type="term" value="F:DNA binding"/>
    <property type="evidence" value="ECO:0007669"/>
    <property type="project" value="UniProtKB-UniRule"/>
</dbReference>
<dbReference type="InterPro" id="IPR050808">
    <property type="entry name" value="Phage_Integrase"/>
</dbReference>
<accession>A0A9Q7SAT2</accession>
<evidence type="ECO:0000256" key="3">
    <source>
        <dbReference type="ARBA" id="ARBA00023125"/>
    </source>
</evidence>
<dbReference type="GO" id="GO:0015074">
    <property type="term" value="P:DNA integration"/>
    <property type="evidence" value="ECO:0007669"/>
    <property type="project" value="UniProtKB-KW"/>
</dbReference>
<evidence type="ECO:0000259" key="7">
    <source>
        <dbReference type="PROSITE" id="PS51900"/>
    </source>
</evidence>
<evidence type="ECO:0000256" key="5">
    <source>
        <dbReference type="PROSITE-ProRule" id="PRU01248"/>
    </source>
</evidence>
<comment type="caution">
    <text evidence="8">The sequence shown here is derived from an EMBL/GenBank/DDBJ whole genome shotgun (WGS) entry which is preliminary data.</text>
</comment>
<sequence length="463" mass="51196">MAATNARDFGNVRKLPSGRYQARYRGPDGVRYPAPTTFTTKKAANAWLSDVQSDIERGRWKSPEQLAADDALTAALRAEVLTVAELANVWMETIPSDNHRTLSASRVRRFINPELGDIKIDELSRERCEQWYRDMNETLCPGAPTQVRRTFAALHAMLKLAVHKDWIATSPLRIKGALIDVPAREPQTATPAEVDQLAAAMPEELGMAVQIAAWCTLRAGEVLGLQIDDIAVDRHTAVPLAPTVRLNLRRHIVAGRGTGSMQIVGGTKESEGRPESIVVPPHLVAPLWGHVRKYGRKTDPRWLFPGTRSVDLPCGPATLDRRWRLAREACGMEQLTFHDLRRTGNTIAARAGATLGEMKQRLRHRSSTAAERYIVAARGEDVALAARMSQQAVNPHRVAPGVEVVRAGMDVVGAHEIDTAIDNLRNLVERVLDAGNEVLERYLLDQLDEVSTEAGTELRRRSC</sequence>
<dbReference type="PROSITE" id="PS51898">
    <property type="entry name" value="TYR_RECOMBINASE"/>
    <property type="match status" value="1"/>
</dbReference>
<dbReference type="PANTHER" id="PTHR30629:SF2">
    <property type="entry name" value="PROPHAGE INTEGRASE INTS-RELATED"/>
    <property type="match status" value="1"/>
</dbReference>
<comment type="similarity">
    <text evidence="1">Belongs to the 'phage' integrase family.</text>
</comment>
<gene>
    <name evidence="8" type="ORF">SAMEA2275694_00581</name>
</gene>
<dbReference type="Proteomes" id="UP000185183">
    <property type="component" value="Unassembled WGS sequence"/>
</dbReference>
<dbReference type="InterPro" id="IPR002104">
    <property type="entry name" value="Integrase_catalytic"/>
</dbReference>
<evidence type="ECO:0000259" key="6">
    <source>
        <dbReference type="PROSITE" id="PS51898"/>
    </source>
</evidence>
<dbReference type="PROSITE" id="PS51900">
    <property type="entry name" value="CB"/>
    <property type="match status" value="1"/>
</dbReference>
<dbReference type="RefSeq" id="WP_131805049.1">
    <property type="nucleotide sequence ID" value="NZ_FSCP01000001.1"/>
</dbReference>
<evidence type="ECO:0000313" key="9">
    <source>
        <dbReference type="Proteomes" id="UP000185183"/>
    </source>
</evidence>
<dbReference type="Gene3D" id="1.10.150.130">
    <property type="match status" value="1"/>
</dbReference>
<feature type="domain" description="Core-binding (CB)" evidence="7">
    <location>
        <begin position="81"/>
        <end position="162"/>
    </location>
</feature>
<dbReference type="InterPro" id="IPR010998">
    <property type="entry name" value="Integrase_recombinase_N"/>
</dbReference>